<dbReference type="Proteomes" id="UP000478008">
    <property type="component" value="Unassembled WGS sequence"/>
</dbReference>
<protein>
    <submittedName>
        <fullName evidence="1">DEBR0S5_03334g1_1</fullName>
    </submittedName>
</protein>
<gene>
    <name evidence="1" type="ORF">DEBR0S5_03334G</name>
</gene>
<keyword evidence="2" id="KW-1185">Reference proteome</keyword>
<organism evidence="1 2">
    <name type="scientific">Dekkera bruxellensis</name>
    <name type="common">Brettanomyces custersii</name>
    <dbReference type="NCBI Taxonomy" id="5007"/>
    <lineage>
        <taxon>Eukaryota</taxon>
        <taxon>Fungi</taxon>
        <taxon>Dikarya</taxon>
        <taxon>Ascomycota</taxon>
        <taxon>Saccharomycotina</taxon>
        <taxon>Pichiomycetes</taxon>
        <taxon>Pichiales</taxon>
        <taxon>Pichiaceae</taxon>
        <taxon>Brettanomyces</taxon>
    </lineage>
</organism>
<accession>A0A7D9H1S3</accession>
<evidence type="ECO:0000313" key="2">
    <source>
        <dbReference type="Proteomes" id="UP000478008"/>
    </source>
</evidence>
<sequence>MIQMDTLSYQPLAQNLMGRDRHSHKKHLLNNSVDDYPHATKRRLIDKIADLRLSSGSVHRHNHLVNIFGSVGSNNRNIPDYDSYNSNPDKVVIKDIDQFLRDNSKGDGDTSSIESIGKPITDVENVDMEKLVIPELKENSHIREFISKMLVLSRGSADRDTIFRNEKEEKLYYYKIYLEKYTAVIPYINPQILLWDAYLRWVSGNKHNLTGHIVELDDDGDEEMIDDNECCQYDVSLPSNNVNMPNIRMKSNEMNEYTDIAAHKADGGSVQEYIPTESDDEMSID</sequence>
<dbReference type="AlphaFoldDB" id="A0A7D9H1S3"/>
<name>A0A7D9H1S3_DEKBR</name>
<evidence type="ECO:0000313" key="1">
    <source>
        <dbReference type="EMBL" id="VUG19462.1"/>
    </source>
</evidence>
<reference evidence="1 2" key="1">
    <citation type="submission" date="2019-07" db="EMBL/GenBank/DDBJ databases">
        <authorList>
            <person name="Friedrich A."/>
            <person name="Schacherer J."/>
        </authorList>
    </citation>
    <scope>NUCLEOTIDE SEQUENCE [LARGE SCALE GENOMIC DNA]</scope>
</reference>
<proteinExistence type="predicted"/>
<dbReference type="EMBL" id="CABFWN010000005">
    <property type="protein sequence ID" value="VUG19462.1"/>
    <property type="molecule type" value="Genomic_DNA"/>
</dbReference>